<protein>
    <submittedName>
        <fullName evidence="2">Uncharacterized protein</fullName>
    </submittedName>
</protein>
<evidence type="ECO:0000313" key="2">
    <source>
        <dbReference type="EMBL" id="KAK3606358.1"/>
    </source>
</evidence>
<dbReference type="AlphaFoldDB" id="A0AAE0W8U6"/>
<proteinExistence type="predicted"/>
<reference evidence="2" key="2">
    <citation type="journal article" date="2021" name="Genome Biol. Evol.">
        <title>Developing a high-quality reference genome for a parasitic bivalve with doubly uniparental inheritance (Bivalvia: Unionida).</title>
        <authorList>
            <person name="Smith C.H."/>
        </authorList>
    </citation>
    <scope>NUCLEOTIDE SEQUENCE</scope>
    <source>
        <strain evidence="2">CHS0354</strain>
        <tissue evidence="2">Mantle</tissue>
    </source>
</reference>
<keyword evidence="3" id="KW-1185">Reference proteome</keyword>
<name>A0AAE0W8U6_9BIVA</name>
<evidence type="ECO:0000313" key="3">
    <source>
        <dbReference type="Proteomes" id="UP001195483"/>
    </source>
</evidence>
<reference evidence="2" key="1">
    <citation type="journal article" date="2021" name="Genome Biol. Evol.">
        <title>A High-Quality Reference Genome for a Parasitic Bivalve with Doubly Uniparental Inheritance (Bivalvia: Unionida).</title>
        <authorList>
            <person name="Smith C.H."/>
        </authorList>
    </citation>
    <scope>NUCLEOTIDE SEQUENCE</scope>
    <source>
        <strain evidence="2">CHS0354</strain>
    </source>
</reference>
<comment type="caution">
    <text evidence="2">The sequence shown here is derived from an EMBL/GenBank/DDBJ whole genome shotgun (WGS) entry which is preliminary data.</text>
</comment>
<evidence type="ECO:0000256" key="1">
    <source>
        <dbReference type="SAM" id="MobiDB-lite"/>
    </source>
</evidence>
<reference evidence="2" key="3">
    <citation type="submission" date="2023-05" db="EMBL/GenBank/DDBJ databases">
        <authorList>
            <person name="Smith C.H."/>
        </authorList>
    </citation>
    <scope>NUCLEOTIDE SEQUENCE</scope>
    <source>
        <strain evidence="2">CHS0354</strain>
        <tissue evidence="2">Mantle</tissue>
    </source>
</reference>
<dbReference type="Proteomes" id="UP001195483">
    <property type="component" value="Unassembled WGS sequence"/>
</dbReference>
<feature type="region of interest" description="Disordered" evidence="1">
    <location>
        <begin position="27"/>
        <end position="49"/>
    </location>
</feature>
<sequence length="113" mass="12929">MPALSSPWFHQSSANQAIPPVVVRTPASQSSMSEAEMEELNKRLSRPTTSSAAKISMSWKLENTFMEKGRHSWEKMELFEDCKKCIWTKDGTVKPSCKIRPLKKHYISDTLKQ</sequence>
<organism evidence="2 3">
    <name type="scientific">Potamilus streckersoni</name>
    <dbReference type="NCBI Taxonomy" id="2493646"/>
    <lineage>
        <taxon>Eukaryota</taxon>
        <taxon>Metazoa</taxon>
        <taxon>Spiralia</taxon>
        <taxon>Lophotrochozoa</taxon>
        <taxon>Mollusca</taxon>
        <taxon>Bivalvia</taxon>
        <taxon>Autobranchia</taxon>
        <taxon>Heteroconchia</taxon>
        <taxon>Palaeoheterodonta</taxon>
        <taxon>Unionida</taxon>
        <taxon>Unionoidea</taxon>
        <taxon>Unionidae</taxon>
        <taxon>Ambleminae</taxon>
        <taxon>Lampsilini</taxon>
        <taxon>Potamilus</taxon>
    </lineage>
</organism>
<accession>A0AAE0W8U6</accession>
<gene>
    <name evidence="2" type="ORF">CHS0354_041995</name>
</gene>
<dbReference type="EMBL" id="JAEAOA010002352">
    <property type="protein sequence ID" value="KAK3606358.1"/>
    <property type="molecule type" value="Genomic_DNA"/>
</dbReference>